<dbReference type="InterPro" id="IPR010251">
    <property type="entry name" value="Mg_prot_MeTrfase"/>
</dbReference>
<keyword evidence="7" id="KW-1185">Reference proteome</keyword>
<evidence type="ECO:0000256" key="1">
    <source>
        <dbReference type="ARBA" id="ARBA00022603"/>
    </source>
</evidence>
<keyword evidence="1 6" id="KW-0489">Methyltransferase</keyword>
<dbReference type="PANTHER" id="PTHR43464">
    <property type="entry name" value="METHYLTRANSFERASE"/>
    <property type="match status" value="1"/>
</dbReference>
<evidence type="ECO:0000256" key="4">
    <source>
        <dbReference type="NCBIfam" id="TIGR02021"/>
    </source>
</evidence>
<dbReference type="GO" id="GO:0032259">
    <property type="term" value="P:methylation"/>
    <property type="evidence" value="ECO:0007669"/>
    <property type="project" value="UniProtKB-KW"/>
</dbReference>
<dbReference type="GO" id="GO:0015995">
    <property type="term" value="P:chlorophyll biosynthetic process"/>
    <property type="evidence" value="ECO:0007669"/>
    <property type="project" value="UniProtKB-UniRule"/>
</dbReference>
<keyword evidence="3" id="KW-0949">S-adenosyl-L-methionine</keyword>
<dbReference type="InterPro" id="IPR010940">
    <property type="entry name" value="Mg_prot_MeTrfase_C"/>
</dbReference>
<accession>A0A839H504</accession>
<dbReference type="PROSITE" id="PS51556">
    <property type="entry name" value="SAM_MT_MG_PIX"/>
    <property type="match status" value="1"/>
</dbReference>
<dbReference type="NCBIfam" id="TIGR02021">
    <property type="entry name" value="BchM-ChlM"/>
    <property type="match status" value="1"/>
</dbReference>
<dbReference type="Gene3D" id="3.40.50.150">
    <property type="entry name" value="Vaccinia Virus protein VP39"/>
    <property type="match status" value="1"/>
</dbReference>
<sequence length="233" mass="26015">MTEPSYRTRRSEIETYFDRTAAEAWKRLTSDAPLGRVRATVRAGRDEMRQTLLDWLPNDLTGCRLLDAGCGTGLLTIAAARRGAQVVAVDLSATLVQSAQERQPADIPANQIEWLVGDMLDPKRGQFDYIVAMDSLIHYELNDALQLIGGFAQQARAGVLFTFAPRTPALTVMHAVGKWFPRSDRSPAIIPVNDKTLLRQIASMPELVNWTAGRNRRIKRGFYISHGLELVPR</sequence>
<dbReference type="RefSeq" id="WP_182581946.1">
    <property type="nucleotide sequence ID" value="NZ_JABVCQ010000002.1"/>
</dbReference>
<dbReference type="Proteomes" id="UP000548632">
    <property type="component" value="Unassembled WGS sequence"/>
</dbReference>
<organism evidence="6 7">
    <name type="scientific">Thiospirillum jenense</name>
    <dbReference type="NCBI Taxonomy" id="1653858"/>
    <lineage>
        <taxon>Bacteria</taxon>
        <taxon>Pseudomonadati</taxon>
        <taxon>Pseudomonadota</taxon>
        <taxon>Gammaproteobacteria</taxon>
        <taxon>Chromatiales</taxon>
        <taxon>Chromatiaceae</taxon>
        <taxon>Thiospirillum</taxon>
    </lineage>
</organism>
<evidence type="ECO:0000313" key="6">
    <source>
        <dbReference type="EMBL" id="MBB1124841.1"/>
    </source>
</evidence>
<feature type="domain" description="Magnesium-protoporphyrin IX methyltransferase C-terminal" evidence="5">
    <location>
        <begin position="132"/>
        <end position="231"/>
    </location>
</feature>
<name>A0A839H504_9GAMM</name>
<evidence type="ECO:0000256" key="2">
    <source>
        <dbReference type="ARBA" id="ARBA00022679"/>
    </source>
</evidence>
<dbReference type="CDD" id="cd02440">
    <property type="entry name" value="AdoMet_MTases"/>
    <property type="match status" value="1"/>
</dbReference>
<dbReference type="AlphaFoldDB" id="A0A839H504"/>
<evidence type="ECO:0000313" key="7">
    <source>
        <dbReference type="Proteomes" id="UP000548632"/>
    </source>
</evidence>
<evidence type="ECO:0000256" key="3">
    <source>
        <dbReference type="ARBA" id="ARBA00022691"/>
    </source>
</evidence>
<dbReference type="Pfam" id="PF07109">
    <property type="entry name" value="Mg-por_mtran_C"/>
    <property type="match status" value="1"/>
</dbReference>
<reference evidence="6 7" key="1">
    <citation type="journal article" date="2020" name="Arch. Microbiol.">
        <title>The genome sequence of the giant phototrophic gammaproteobacterium Thiospirillum jenense gives insight into its physiological properties and phylogenetic relationships.</title>
        <authorList>
            <person name="Imhoff J.F."/>
            <person name="Meyer T.E."/>
            <person name="Kyndt J.A."/>
        </authorList>
    </citation>
    <scope>NUCLEOTIDE SEQUENCE [LARGE SCALE GENOMIC DNA]</scope>
    <source>
        <strain evidence="6 7">DSM 216</strain>
    </source>
</reference>
<protein>
    <recommendedName>
        <fullName evidence="4">Magnesium protoporphyrin IX methyltransferase</fullName>
        <ecNumber evidence="4">2.1.1.11</ecNumber>
    </recommendedName>
</protein>
<keyword evidence="2 6" id="KW-0808">Transferase</keyword>
<dbReference type="EMBL" id="JABVCQ010000002">
    <property type="protein sequence ID" value="MBB1124841.1"/>
    <property type="molecule type" value="Genomic_DNA"/>
</dbReference>
<dbReference type="SUPFAM" id="SSF53335">
    <property type="entry name" value="S-adenosyl-L-methionine-dependent methyltransferases"/>
    <property type="match status" value="1"/>
</dbReference>
<dbReference type="PANTHER" id="PTHR43464:SF19">
    <property type="entry name" value="UBIQUINONE BIOSYNTHESIS O-METHYLTRANSFERASE, MITOCHONDRIAL"/>
    <property type="match status" value="1"/>
</dbReference>
<proteinExistence type="predicted"/>
<dbReference type="EC" id="2.1.1.11" evidence="4"/>
<gene>
    <name evidence="6" type="ORF">HUK38_01170</name>
</gene>
<comment type="caution">
    <text evidence="6">The sequence shown here is derived from an EMBL/GenBank/DDBJ whole genome shotgun (WGS) entry which is preliminary data.</text>
</comment>
<dbReference type="Pfam" id="PF03602">
    <property type="entry name" value="Cons_hypoth95"/>
    <property type="match status" value="1"/>
</dbReference>
<dbReference type="InterPro" id="IPR029063">
    <property type="entry name" value="SAM-dependent_MTases_sf"/>
</dbReference>
<evidence type="ECO:0000259" key="5">
    <source>
        <dbReference type="Pfam" id="PF07109"/>
    </source>
</evidence>
<dbReference type="GO" id="GO:0046406">
    <property type="term" value="F:magnesium protoporphyrin IX methyltransferase activity"/>
    <property type="evidence" value="ECO:0007669"/>
    <property type="project" value="UniProtKB-UniRule"/>
</dbReference>